<dbReference type="Proteomes" id="UP001438707">
    <property type="component" value="Unassembled WGS sequence"/>
</dbReference>
<feature type="region of interest" description="Disordered" evidence="1">
    <location>
        <begin position="228"/>
        <end position="250"/>
    </location>
</feature>
<keyword evidence="3" id="KW-1185">Reference proteome</keyword>
<sequence>MISLKACCRVLPCCSREAECLKFRDCSFAARLEAFARLDSSVLEFFKIFHVGSGFMSSSGSEDDFSTSELSPCHLLLSTRRFGHIVKALRSKPAKAPPDHHSRSEGQRRQGSSASSMVSSVTSLSQQGAAAWRAFSNDGQVMQADALSASGLPIHVQGLIPSTSKDARHMPAAKVGTRPLLPHNVHHSPHGFISPGPPAHRKPVAVQKSGGRFESAWAAIQAAQNSPAAAIQGQKASPGPQGGRQGPWDEGECGVWLALEQLWERAGAGGHEVPGAAHAKVLKLRGQAAGWIVVPAPAAQEAAVEQLSVVLAVPQSPALFNRLLNPGPLHRSSRRPANPSTAPSQQVKQHCSSTSMHWDRQCQVLVMSQMILAKGQCEAHMCLQHSQAGGASATDQGMSSPTNVHPRGHHPGAATANHLKSHHPQDNMGHQASSTSLNEQPSPLDSTIILKQHTAPFQSQNIVSSQRSELESQDRADLRDQPDRPEGCSMKQLDRVVSPLSDPPRPIMERPAENASRESDTTGCFLQEAAEAEGEADEFLDSLDTCNGLLAQAAAAQTNSSVASDPRESYSGSSDATRAVPASDVKQQATERGSSASPSEAVMDPDADAKTSADIFASETRDEQVADLSGGSSKTDIAGVSGASASPETLLHPSQQHLLQHASESSLPANQVQGKLQPFTDTPLTQDVQAAAPRVGHAGSSNQNQVDDQASNTKPQVSSTQLSNSHNASPDCDDTVSDAASGHSSTSASVTSVRSDPDSCHEDGLDDVVLQSPRLDKRSGAGDANGLLEKGHHEVPGSATSSALPLQDAARGKPGLAEHHLQDTSQEMPLRLRAASGTLQAYLQGSIPRLSIRTLSHQLWAGRSDATALSQGGGLLATSRSEATSSPAIEPIMNISGSRLVAAREEITSIADNNHPSGSANNPVLEPHAGSGLMLGSTVVLETARSSRQLHDSDYSNKTGLNPLQQVAASQLAHGGDWLQESRAPLDAKTVAAAGSMLAQQEGSERQGQGTGLPSPASPTSSQKDRLPQQTPHTASSLPPVMQYGSETRTIPLQAAPQRDQKGASVHVHPGGHTDSGIAEQWDKMLARVESLQPALLRANSLLMQPQVLSIEVAGVAREESLTPRMARLLTSMLEPDSPVASTQLAAWDAVSSNEPLPDDAILFEDIMASELPQMAGNEAAESSQSEQRLASRCLQPGYTLTELTLAEAPTSSATDMVGGVLAADVAMQQQDNDGAAAQEILGQETAGLPGVGRDPPARSSITAANGIGLVRPSKLSGSRIMRFEAVDNLSHDNVNAAWHLRPGSAHSKKKSRRKSLLRTQSKTGSQRKPGALHSNVIRLQSDADCASPSGSSNWQINAEEPAGQPAGFSLDKSSG</sequence>
<feature type="compositionally biased region" description="Low complexity" evidence="1">
    <location>
        <begin position="650"/>
        <end position="661"/>
    </location>
</feature>
<feature type="compositionally biased region" description="Low complexity" evidence="1">
    <location>
        <begin position="109"/>
        <end position="120"/>
    </location>
</feature>
<feature type="region of interest" description="Disordered" evidence="1">
    <location>
        <begin position="324"/>
        <end position="352"/>
    </location>
</feature>
<feature type="region of interest" description="Disordered" evidence="1">
    <location>
        <begin position="90"/>
        <end position="120"/>
    </location>
</feature>
<gene>
    <name evidence="2" type="ORF">WJX74_001042</name>
</gene>
<feature type="region of interest" description="Disordered" evidence="1">
    <location>
        <begin position="997"/>
        <end position="1042"/>
    </location>
</feature>
<protein>
    <submittedName>
        <fullName evidence="2">Uncharacterized protein</fullName>
    </submittedName>
</protein>
<feature type="compositionally biased region" description="Polar residues" evidence="1">
    <location>
        <begin position="338"/>
        <end position="352"/>
    </location>
</feature>
<comment type="caution">
    <text evidence="2">The sequence shown here is derived from an EMBL/GenBank/DDBJ whole genome shotgun (WGS) entry which is preliminary data.</text>
</comment>
<dbReference type="EMBL" id="JALJOS010000021">
    <property type="protein sequence ID" value="KAK9826224.1"/>
    <property type="molecule type" value="Genomic_DNA"/>
</dbReference>
<organism evidence="2 3">
    <name type="scientific">Apatococcus lobatus</name>
    <dbReference type="NCBI Taxonomy" id="904363"/>
    <lineage>
        <taxon>Eukaryota</taxon>
        <taxon>Viridiplantae</taxon>
        <taxon>Chlorophyta</taxon>
        <taxon>core chlorophytes</taxon>
        <taxon>Trebouxiophyceae</taxon>
        <taxon>Chlorellales</taxon>
        <taxon>Chlorellaceae</taxon>
        <taxon>Apatococcus</taxon>
    </lineage>
</organism>
<evidence type="ECO:0000256" key="1">
    <source>
        <dbReference type="SAM" id="MobiDB-lite"/>
    </source>
</evidence>
<feature type="compositionally biased region" description="Polar residues" evidence="1">
    <location>
        <begin position="662"/>
        <end position="688"/>
    </location>
</feature>
<proteinExistence type="predicted"/>
<name>A0AAW1QYF0_9CHLO</name>
<feature type="compositionally biased region" description="Basic and acidic residues" evidence="1">
    <location>
        <begin position="468"/>
        <end position="486"/>
    </location>
</feature>
<feature type="compositionally biased region" description="Basic and acidic residues" evidence="1">
    <location>
        <begin position="507"/>
        <end position="520"/>
    </location>
</feature>
<feature type="compositionally biased region" description="Polar residues" evidence="1">
    <location>
        <begin position="456"/>
        <end position="467"/>
    </location>
</feature>
<feature type="compositionally biased region" description="Polar residues" evidence="1">
    <location>
        <begin position="390"/>
        <end position="403"/>
    </location>
</feature>
<feature type="compositionally biased region" description="Polar residues" evidence="1">
    <location>
        <begin position="699"/>
        <end position="728"/>
    </location>
</feature>
<feature type="compositionally biased region" description="Low complexity" evidence="1">
    <location>
        <begin position="737"/>
        <end position="754"/>
    </location>
</feature>
<feature type="region of interest" description="Disordered" evidence="1">
    <location>
        <begin position="554"/>
        <end position="801"/>
    </location>
</feature>
<feature type="compositionally biased region" description="Polar residues" evidence="1">
    <location>
        <begin position="428"/>
        <end position="442"/>
    </location>
</feature>
<feature type="region of interest" description="Disordered" evidence="1">
    <location>
        <begin position="1300"/>
        <end position="1376"/>
    </location>
</feature>
<accession>A0AAW1QYF0</accession>
<evidence type="ECO:0000313" key="3">
    <source>
        <dbReference type="Proteomes" id="UP001438707"/>
    </source>
</evidence>
<feature type="region of interest" description="Disordered" evidence="1">
    <location>
        <begin position="456"/>
        <end position="521"/>
    </location>
</feature>
<feature type="compositionally biased region" description="Polar residues" evidence="1">
    <location>
        <begin position="1018"/>
        <end position="1037"/>
    </location>
</feature>
<feature type="compositionally biased region" description="Polar residues" evidence="1">
    <location>
        <begin position="585"/>
        <end position="598"/>
    </location>
</feature>
<feature type="compositionally biased region" description="Basic residues" evidence="1">
    <location>
        <begin position="1307"/>
        <end position="1317"/>
    </location>
</feature>
<feature type="region of interest" description="Disordered" evidence="1">
    <location>
        <begin position="390"/>
        <end position="442"/>
    </location>
</feature>
<reference evidence="2 3" key="1">
    <citation type="journal article" date="2024" name="Nat. Commun.">
        <title>Phylogenomics reveals the evolutionary origins of lichenization in chlorophyte algae.</title>
        <authorList>
            <person name="Puginier C."/>
            <person name="Libourel C."/>
            <person name="Otte J."/>
            <person name="Skaloud P."/>
            <person name="Haon M."/>
            <person name="Grisel S."/>
            <person name="Petersen M."/>
            <person name="Berrin J.G."/>
            <person name="Delaux P.M."/>
            <person name="Dal Grande F."/>
            <person name="Keller J."/>
        </authorList>
    </citation>
    <scope>NUCLEOTIDE SEQUENCE [LARGE SCALE GENOMIC DNA]</scope>
    <source>
        <strain evidence="2 3">SAG 2145</strain>
    </source>
</reference>
<feature type="compositionally biased region" description="Polar residues" evidence="1">
    <location>
        <begin position="998"/>
        <end position="1008"/>
    </location>
</feature>
<feature type="compositionally biased region" description="Basic and acidic residues" evidence="1">
    <location>
        <begin position="97"/>
        <end position="108"/>
    </location>
</feature>
<feature type="region of interest" description="Disordered" evidence="1">
    <location>
        <begin position="1247"/>
        <end position="1266"/>
    </location>
</feature>
<evidence type="ECO:0000313" key="2">
    <source>
        <dbReference type="EMBL" id="KAK9826224.1"/>
    </source>
</evidence>